<dbReference type="InterPro" id="IPR025380">
    <property type="entry name" value="DUF4369"/>
</dbReference>
<dbReference type="PROSITE" id="PS51352">
    <property type="entry name" value="THIOREDOXIN_2"/>
    <property type="match status" value="1"/>
</dbReference>
<evidence type="ECO:0000256" key="1">
    <source>
        <dbReference type="SAM" id="SignalP"/>
    </source>
</evidence>
<dbReference type="InterPro" id="IPR000866">
    <property type="entry name" value="AhpC/TSA"/>
</dbReference>
<dbReference type="PANTHER" id="PTHR42852:SF13">
    <property type="entry name" value="PROTEIN DIPZ"/>
    <property type="match status" value="1"/>
</dbReference>
<gene>
    <name evidence="3" type="ORF">HMPREF9304_06930</name>
</gene>
<dbReference type="CDD" id="cd02966">
    <property type="entry name" value="TlpA_like_family"/>
    <property type="match status" value="1"/>
</dbReference>
<dbReference type="AlphaFoldDB" id="A0A098YRM7"/>
<dbReference type="SUPFAM" id="SSF52833">
    <property type="entry name" value="Thioredoxin-like"/>
    <property type="match status" value="1"/>
</dbReference>
<dbReference type="GO" id="GO:0016209">
    <property type="term" value="F:antioxidant activity"/>
    <property type="evidence" value="ECO:0007669"/>
    <property type="project" value="InterPro"/>
</dbReference>
<dbReference type="RefSeq" id="WP_036927587.1">
    <property type="nucleotide sequence ID" value="NZ_JRPQ01000094.1"/>
</dbReference>
<name>A0A098YRM7_9BACT</name>
<organism evidence="3 4">
    <name type="scientific">Hoylesella timonensis S9-PR14</name>
    <dbReference type="NCBI Taxonomy" id="1401062"/>
    <lineage>
        <taxon>Bacteria</taxon>
        <taxon>Pseudomonadati</taxon>
        <taxon>Bacteroidota</taxon>
        <taxon>Bacteroidia</taxon>
        <taxon>Bacteroidales</taxon>
        <taxon>Prevotellaceae</taxon>
        <taxon>Hoylesella</taxon>
    </lineage>
</organism>
<dbReference type="GO" id="GO:0016491">
    <property type="term" value="F:oxidoreductase activity"/>
    <property type="evidence" value="ECO:0007669"/>
    <property type="project" value="InterPro"/>
</dbReference>
<accession>A0A098YRM7</accession>
<reference evidence="3 4" key="1">
    <citation type="submission" date="2014-07" db="EMBL/GenBank/DDBJ databases">
        <authorList>
            <person name="McCorrison J."/>
            <person name="Sanka R."/>
            <person name="Torralba M."/>
            <person name="Gillis M."/>
            <person name="Haft D.H."/>
            <person name="Methe B."/>
            <person name="Sutton G."/>
            <person name="Nelson K.E."/>
        </authorList>
    </citation>
    <scope>NUCLEOTIDE SEQUENCE [LARGE SCALE GENOMIC DNA]</scope>
    <source>
        <strain evidence="3 4">S9-PR14</strain>
    </source>
</reference>
<dbReference type="Gene3D" id="3.40.30.10">
    <property type="entry name" value="Glutaredoxin"/>
    <property type="match status" value="1"/>
</dbReference>
<keyword evidence="1" id="KW-0732">Signal</keyword>
<evidence type="ECO:0000259" key="2">
    <source>
        <dbReference type="PROSITE" id="PS51352"/>
    </source>
</evidence>
<evidence type="ECO:0000313" key="4">
    <source>
        <dbReference type="Proteomes" id="UP000029723"/>
    </source>
</evidence>
<feature type="domain" description="Thioredoxin" evidence="2">
    <location>
        <begin position="256"/>
        <end position="391"/>
    </location>
</feature>
<feature type="chain" id="PRO_5001942707" description="Thioredoxin domain-containing protein" evidence="1">
    <location>
        <begin position="18"/>
        <end position="391"/>
    </location>
</feature>
<proteinExistence type="predicted"/>
<comment type="caution">
    <text evidence="3">The sequence shown here is derived from an EMBL/GenBank/DDBJ whole genome shotgun (WGS) entry which is preliminary data.</text>
</comment>
<dbReference type="EMBL" id="JRPQ01000094">
    <property type="protein sequence ID" value="KGI21999.1"/>
    <property type="molecule type" value="Genomic_DNA"/>
</dbReference>
<dbReference type="InterPro" id="IPR013766">
    <property type="entry name" value="Thioredoxin_domain"/>
</dbReference>
<dbReference type="InterPro" id="IPR036249">
    <property type="entry name" value="Thioredoxin-like_sf"/>
</dbReference>
<dbReference type="InterPro" id="IPR050553">
    <property type="entry name" value="Thioredoxin_ResA/DsbE_sf"/>
</dbReference>
<feature type="signal peptide" evidence="1">
    <location>
        <begin position="1"/>
        <end position="17"/>
    </location>
</feature>
<dbReference type="Pfam" id="PF00578">
    <property type="entry name" value="AhpC-TSA"/>
    <property type="match status" value="1"/>
</dbReference>
<sequence>MKKTMRNIFCLATFALAALCSVSCTQKKFNINGNIAQAKDSTLYFENMGLNGPKVLDSVKLGEDGAFSFSEKAPEAPEFYRLRIAGQIINLSIDSTETVQVKASYPTMASQYEVSGSDNCSKIKELTLKQMGLQVLVNNIAQNINLPSEVTEDSLHKVMAAYKNDIKLNYIFKEPMKAYAYFALFQTIQWGDANVLVFNPRTNEDDIKVYAAVATSWDTYYPHAERGENLHNIAIEGMKDVRIIRNNQQKVIDASKMATTGLIDIALPDNRGNIRKLSDLKGKVVLLDFHIFASKESTQRIMMLRELYNKYHERGFEIYQVSVDPNEHFWKTQTAALPWINVYAAEDEQQQILTNYNIQSIPTFFIIDKNNTLQKRDVQIKNINAEIESLL</sequence>
<dbReference type="PANTHER" id="PTHR42852">
    <property type="entry name" value="THIOL:DISULFIDE INTERCHANGE PROTEIN DSBE"/>
    <property type="match status" value="1"/>
</dbReference>
<dbReference type="OrthoDB" id="6399635at2"/>
<dbReference type="Proteomes" id="UP000029723">
    <property type="component" value="Unassembled WGS sequence"/>
</dbReference>
<dbReference type="Pfam" id="PF14289">
    <property type="entry name" value="DUF4369"/>
    <property type="match status" value="1"/>
</dbReference>
<evidence type="ECO:0000313" key="3">
    <source>
        <dbReference type="EMBL" id="KGI21999.1"/>
    </source>
</evidence>
<protein>
    <recommendedName>
        <fullName evidence="2">Thioredoxin domain-containing protein</fullName>
    </recommendedName>
</protein>